<dbReference type="AlphaFoldDB" id="T1AHX6"/>
<protein>
    <submittedName>
        <fullName evidence="2">Transposase</fullName>
    </submittedName>
</protein>
<gene>
    <name evidence="2" type="ORF">B1B_14471</name>
</gene>
<proteinExistence type="predicted"/>
<sequence>DFTAHPPGSVAQAADRIAQLTGVRRQPTQVRTFMRGLGMAPRRLSPIPGKADPLRQAAFKKKSWILC</sequence>
<comment type="caution">
    <text evidence="2">The sequence shown here is derived from an EMBL/GenBank/DDBJ whole genome shotgun (WGS) entry which is preliminary data.</text>
</comment>
<feature type="domain" description="Winged helix-turn helix" evidence="1">
    <location>
        <begin position="10"/>
        <end position="63"/>
    </location>
</feature>
<name>T1AHX6_9ZZZZ</name>
<feature type="non-terminal residue" evidence="2">
    <location>
        <position position="1"/>
    </location>
</feature>
<organism evidence="2">
    <name type="scientific">mine drainage metagenome</name>
    <dbReference type="NCBI Taxonomy" id="410659"/>
    <lineage>
        <taxon>unclassified sequences</taxon>
        <taxon>metagenomes</taxon>
        <taxon>ecological metagenomes</taxon>
    </lineage>
</organism>
<dbReference type="InterPro" id="IPR025959">
    <property type="entry name" value="Winged_HTH_dom"/>
</dbReference>
<dbReference type="EMBL" id="AUZY01009589">
    <property type="protein sequence ID" value="EQD41585.1"/>
    <property type="molecule type" value="Genomic_DNA"/>
</dbReference>
<dbReference type="Pfam" id="PF13592">
    <property type="entry name" value="HTH_33"/>
    <property type="match status" value="1"/>
</dbReference>
<accession>T1AHX6</accession>
<reference evidence="2" key="1">
    <citation type="submission" date="2013-08" db="EMBL/GenBank/DDBJ databases">
        <authorList>
            <person name="Mendez C."/>
            <person name="Richter M."/>
            <person name="Ferrer M."/>
            <person name="Sanchez J."/>
        </authorList>
    </citation>
    <scope>NUCLEOTIDE SEQUENCE</scope>
</reference>
<reference evidence="2" key="2">
    <citation type="journal article" date="2014" name="ISME J.">
        <title>Microbial stratification in low pH oxic and suboxic macroscopic growths along an acid mine drainage.</title>
        <authorList>
            <person name="Mendez-Garcia C."/>
            <person name="Mesa V."/>
            <person name="Sprenger R.R."/>
            <person name="Richter M."/>
            <person name="Diez M.S."/>
            <person name="Solano J."/>
            <person name="Bargiela R."/>
            <person name="Golyshina O.V."/>
            <person name="Manteca A."/>
            <person name="Ramos J.L."/>
            <person name="Gallego J.R."/>
            <person name="Llorente I."/>
            <person name="Martins Dos Santos V.A."/>
            <person name="Jensen O.N."/>
            <person name="Pelaez A.I."/>
            <person name="Sanchez J."/>
            <person name="Ferrer M."/>
        </authorList>
    </citation>
    <scope>NUCLEOTIDE SEQUENCE</scope>
</reference>
<evidence type="ECO:0000259" key="1">
    <source>
        <dbReference type="Pfam" id="PF13592"/>
    </source>
</evidence>
<evidence type="ECO:0000313" key="2">
    <source>
        <dbReference type="EMBL" id="EQD41585.1"/>
    </source>
</evidence>